<dbReference type="Proteomes" id="UP001171606">
    <property type="component" value="Unassembled WGS sequence"/>
</dbReference>
<organism evidence="1 2">
    <name type="scientific">Burkholderia metallica</name>
    <dbReference type="NCBI Taxonomy" id="488729"/>
    <lineage>
        <taxon>Bacteria</taxon>
        <taxon>Pseudomonadati</taxon>
        <taxon>Pseudomonadota</taxon>
        <taxon>Betaproteobacteria</taxon>
        <taxon>Burkholderiales</taxon>
        <taxon>Burkholderiaceae</taxon>
        <taxon>Burkholderia</taxon>
        <taxon>Burkholderia cepacia complex</taxon>
    </lineage>
</organism>
<proteinExistence type="predicted"/>
<accession>A0ABT8PDC5</accession>
<dbReference type="EMBL" id="JAUJSQ010000006">
    <property type="protein sequence ID" value="MDN7933145.1"/>
    <property type="molecule type" value="Genomic_DNA"/>
</dbReference>
<evidence type="ECO:0000313" key="2">
    <source>
        <dbReference type="Proteomes" id="UP001171606"/>
    </source>
</evidence>
<keyword evidence="2" id="KW-1185">Reference proteome</keyword>
<gene>
    <name evidence="1" type="ORF">QZM52_17825</name>
</gene>
<comment type="caution">
    <text evidence="1">The sequence shown here is derived from an EMBL/GenBank/DDBJ whole genome shotgun (WGS) entry which is preliminary data.</text>
</comment>
<evidence type="ECO:0000313" key="1">
    <source>
        <dbReference type="EMBL" id="MDN7933145.1"/>
    </source>
</evidence>
<sequence length="55" mass="5685">MSNPIRNAAVVGGGAAGWMAASYLVTPCRQPANLTRVESAAIPRPGPALAPREIR</sequence>
<reference evidence="1" key="1">
    <citation type="submission" date="2023-07" db="EMBL/GenBank/DDBJ databases">
        <title>A collection of bacterial strains from the Burkholderia cepacia Research Laboratory and Repository.</title>
        <authorList>
            <person name="Lipuma J."/>
            <person name="Spilker T."/>
            <person name="Caverly L."/>
        </authorList>
    </citation>
    <scope>NUCLEOTIDE SEQUENCE</scope>
    <source>
        <strain evidence="1">AU42020</strain>
    </source>
</reference>
<name>A0ABT8PDC5_9BURK</name>
<dbReference type="Pfam" id="PF04820">
    <property type="entry name" value="Trp_halogenase"/>
    <property type="match status" value="1"/>
</dbReference>
<protein>
    <submittedName>
        <fullName evidence="1">Tryptophan 7-halogenase</fullName>
    </submittedName>
</protein>
<dbReference type="InterPro" id="IPR006905">
    <property type="entry name" value="Flavin_halogenase"/>
</dbReference>
<dbReference type="Gene3D" id="3.50.50.60">
    <property type="entry name" value="FAD/NAD(P)-binding domain"/>
    <property type="match status" value="1"/>
</dbReference>
<dbReference type="InterPro" id="IPR036188">
    <property type="entry name" value="FAD/NAD-bd_sf"/>
</dbReference>